<keyword evidence="1" id="KW-1133">Transmembrane helix</keyword>
<reference evidence="2 3" key="1">
    <citation type="submission" date="2020-08" db="EMBL/GenBank/DDBJ databases">
        <title>Sequencing the genomes of 1000 actinobacteria strains.</title>
        <authorList>
            <person name="Klenk H.-P."/>
        </authorList>
    </citation>
    <scope>NUCLEOTIDE SEQUENCE [LARGE SCALE GENOMIC DNA]</scope>
    <source>
        <strain evidence="2 3">DSM 24947</strain>
    </source>
</reference>
<dbReference type="RefSeq" id="WP_184219381.1">
    <property type="nucleotide sequence ID" value="NZ_JACHMD010000001.1"/>
</dbReference>
<keyword evidence="1" id="KW-0812">Transmembrane</keyword>
<dbReference type="AlphaFoldDB" id="A0A7W7BSH8"/>
<protein>
    <submittedName>
        <fullName evidence="2">Putative membrane protein</fullName>
    </submittedName>
</protein>
<gene>
    <name evidence="2" type="ORF">BKA24_002734</name>
</gene>
<keyword evidence="1" id="KW-0472">Membrane</keyword>
<sequence length="106" mass="10856">MSSAQPVSLTAQRAWGIGGVVIEVISIVPPVLSFILAVTVNPDYGWIMLISLAATVAGGVIGMLAGIVGLVYAGIRRRGFVWPIVAVVLGIAVVATVSLVFGVARV</sequence>
<dbReference type="EMBL" id="JACHMD010000001">
    <property type="protein sequence ID" value="MBB4668025.1"/>
    <property type="molecule type" value="Genomic_DNA"/>
</dbReference>
<evidence type="ECO:0000313" key="3">
    <source>
        <dbReference type="Proteomes" id="UP000573729"/>
    </source>
</evidence>
<keyword evidence="3" id="KW-1185">Reference proteome</keyword>
<evidence type="ECO:0000256" key="1">
    <source>
        <dbReference type="SAM" id="Phobius"/>
    </source>
</evidence>
<proteinExistence type="predicted"/>
<name>A0A7W7BSH8_9MICO</name>
<dbReference type="Proteomes" id="UP000573729">
    <property type="component" value="Unassembled WGS sequence"/>
</dbReference>
<feature type="transmembrane region" description="Helical" evidence="1">
    <location>
        <begin position="20"/>
        <end position="40"/>
    </location>
</feature>
<evidence type="ECO:0000313" key="2">
    <source>
        <dbReference type="EMBL" id="MBB4668025.1"/>
    </source>
</evidence>
<comment type="caution">
    <text evidence="2">The sequence shown here is derived from an EMBL/GenBank/DDBJ whole genome shotgun (WGS) entry which is preliminary data.</text>
</comment>
<organism evidence="2 3">
    <name type="scientific">Microbacterium marinum</name>
    <dbReference type="NCBI Taxonomy" id="421115"/>
    <lineage>
        <taxon>Bacteria</taxon>
        <taxon>Bacillati</taxon>
        <taxon>Actinomycetota</taxon>
        <taxon>Actinomycetes</taxon>
        <taxon>Micrococcales</taxon>
        <taxon>Microbacteriaceae</taxon>
        <taxon>Microbacterium</taxon>
    </lineage>
</organism>
<feature type="transmembrane region" description="Helical" evidence="1">
    <location>
        <begin position="46"/>
        <end position="73"/>
    </location>
</feature>
<accession>A0A7W7BSH8</accession>
<feature type="transmembrane region" description="Helical" evidence="1">
    <location>
        <begin position="80"/>
        <end position="104"/>
    </location>
</feature>